<dbReference type="EMBL" id="BARW01040138">
    <property type="protein sequence ID" value="GAJ16559.1"/>
    <property type="molecule type" value="Genomic_DNA"/>
</dbReference>
<organism evidence="1">
    <name type="scientific">marine sediment metagenome</name>
    <dbReference type="NCBI Taxonomy" id="412755"/>
    <lineage>
        <taxon>unclassified sequences</taxon>
        <taxon>metagenomes</taxon>
        <taxon>ecological metagenomes</taxon>
    </lineage>
</organism>
<name>X1UGB3_9ZZZZ</name>
<sequence length="76" mass="8761">MGGVKPFQQSVTDYRNERSYRILPQTWKFPGFTGDACELFVQAFSLSVKTAQAEAAPMNPLVKTHQCLLRYRRTYD</sequence>
<evidence type="ECO:0000313" key="1">
    <source>
        <dbReference type="EMBL" id="GAJ16559.1"/>
    </source>
</evidence>
<proteinExistence type="predicted"/>
<dbReference type="AlphaFoldDB" id="X1UGB3"/>
<accession>X1UGB3</accession>
<comment type="caution">
    <text evidence="1">The sequence shown here is derived from an EMBL/GenBank/DDBJ whole genome shotgun (WGS) entry which is preliminary data.</text>
</comment>
<protein>
    <submittedName>
        <fullName evidence="1">Uncharacterized protein</fullName>
    </submittedName>
</protein>
<gene>
    <name evidence="1" type="ORF">S12H4_60815</name>
</gene>
<reference evidence="1" key="1">
    <citation type="journal article" date="2014" name="Front. Microbiol.">
        <title>High frequency of phylogenetically diverse reductive dehalogenase-homologous genes in deep subseafloor sedimentary metagenomes.</title>
        <authorList>
            <person name="Kawai M."/>
            <person name="Futagami T."/>
            <person name="Toyoda A."/>
            <person name="Takaki Y."/>
            <person name="Nishi S."/>
            <person name="Hori S."/>
            <person name="Arai W."/>
            <person name="Tsubouchi T."/>
            <person name="Morono Y."/>
            <person name="Uchiyama I."/>
            <person name="Ito T."/>
            <person name="Fujiyama A."/>
            <person name="Inagaki F."/>
            <person name="Takami H."/>
        </authorList>
    </citation>
    <scope>NUCLEOTIDE SEQUENCE</scope>
    <source>
        <strain evidence="1">Expedition CK06-06</strain>
    </source>
</reference>
<feature type="non-terminal residue" evidence="1">
    <location>
        <position position="76"/>
    </location>
</feature>